<dbReference type="Pfam" id="PF02886">
    <property type="entry name" value="LBP_BPI_CETP_C"/>
    <property type="match status" value="1"/>
</dbReference>
<comment type="similarity">
    <text evidence="2">Belongs to the BPI/LBP/Plunc superfamily. BPI/LBP family.</text>
</comment>
<comment type="subcellular location">
    <subcellularLocation>
        <location evidence="1">Secreted</location>
    </subcellularLocation>
</comment>
<reference evidence="9" key="1">
    <citation type="journal article" date="2015" name="Dev. Comp. Immunol.">
        <title>Cloning and characterization of two lipopolysaccharide-binding protein/bactericidal permeability-increasing protein (LBP/BPI) genes from the sea cucumber Apostichopus japonicus with diversified function in modulating ROS production.</title>
        <authorList>
            <person name="Shao Y."/>
            <person name="Li C."/>
            <person name="Che Z."/>
            <person name="Zhang P."/>
            <person name="Zhang W."/>
            <person name="Duan X."/>
            <person name="Li Y."/>
        </authorList>
    </citation>
    <scope>NUCLEOTIDE SEQUENCE</scope>
</reference>
<dbReference type="GO" id="GO:0008289">
    <property type="term" value="F:lipid binding"/>
    <property type="evidence" value="ECO:0007669"/>
    <property type="project" value="InterPro"/>
</dbReference>
<dbReference type="AlphaFoldDB" id="A0A0F7L1P9"/>
<evidence type="ECO:0000259" key="7">
    <source>
        <dbReference type="SMART" id="SM00328"/>
    </source>
</evidence>
<dbReference type="SMR" id="A0A0F7L1P9"/>
<accession>A0A0F7L1P9</accession>
<dbReference type="PANTHER" id="PTHR10504:SF131">
    <property type="entry name" value="BPI2 DOMAIN-CONTAINING PROTEIN"/>
    <property type="match status" value="1"/>
</dbReference>
<dbReference type="InterPro" id="IPR030675">
    <property type="entry name" value="BPI/LBP"/>
</dbReference>
<dbReference type="Gene3D" id="3.15.20.10">
    <property type="entry name" value="Bactericidal permeability-increasing protein, domain 2"/>
    <property type="match status" value="1"/>
</dbReference>
<evidence type="ECO:0000256" key="5">
    <source>
        <dbReference type="ARBA" id="ARBA00023180"/>
    </source>
</evidence>
<evidence type="ECO:0000256" key="6">
    <source>
        <dbReference type="PIRSR" id="PIRSR002417-50"/>
    </source>
</evidence>
<keyword evidence="4 6" id="KW-1015">Disulfide bond</keyword>
<evidence type="ECO:0000313" key="9">
    <source>
        <dbReference type="EMBL" id="AKH45418.1"/>
    </source>
</evidence>
<evidence type="ECO:0000259" key="8">
    <source>
        <dbReference type="SMART" id="SM00329"/>
    </source>
</evidence>
<dbReference type="InterPro" id="IPR017942">
    <property type="entry name" value="Lipid-bd_serum_glycop_N"/>
</dbReference>
<dbReference type="EMBL" id="KP881740">
    <property type="protein sequence ID" value="AKH45418.1"/>
    <property type="molecule type" value="mRNA"/>
</dbReference>
<dbReference type="CDD" id="cd00025">
    <property type="entry name" value="BPI1"/>
    <property type="match status" value="1"/>
</dbReference>
<evidence type="ECO:0000256" key="1">
    <source>
        <dbReference type="ARBA" id="ARBA00004613"/>
    </source>
</evidence>
<dbReference type="PIRSF" id="PIRSF002417">
    <property type="entry name" value="Lipid_binding_protein"/>
    <property type="match status" value="1"/>
</dbReference>
<organism evidence="9">
    <name type="scientific">Stichopus japonicus</name>
    <name type="common">Sea cucumber</name>
    <dbReference type="NCBI Taxonomy" id="307972"/>
    <lineage>
        <taxon>Eukaryota</taxon>
        <taxon>Metazoa</taxon>
        <taxon>Echinodermata</taxon>
        <taxon>Eleutherozoa</taxon>
        <taxon>Echinozoa</taxon>
        <taxon>Holothuroidea</taxon>
        <taxon>Aspidochirotacea</taxon>
        <taxon>Aspidochirotida</taxon>
        <taxon>Stichopodidae</taxon>
        <taxon>Apostichopus</taxon>
    </lineage>
</organism>
<dbReference type="SMART" id="SM00328">
    <property type="entry name" value="BPI1"/>
    <property type="match status" value="1"/>
</dbReference>
<dbReference type="InterPro" id="IPR032942">
    <property type="entry name" value="BPI/LBP/Plunc"/>
</dbReference>
<keyword evidence="5" id="KW-0325">Glycoprotein</keyword>
<protein>
    <submittedName>
        <fullName evidence="9">LBP-BPI1</fullName>
    </submittedName>
</protein>
<feature type="domain" description="Lipid-binding serum glycoprotein N-terminal" evidence="7">
    <location>
        <begin position="34"/>
        <end position="257"/>
    </location>
</feature>
<dbReference type="InterPro" id="IPR001124">
    <property type="entry name" value="Lipid-bd_serum_glycop_C"/>
</dbReference>
<sequence length="492" mass="53606">MEVLTQTRKIVCLLVTLVGIGAVTLSTQPGFEARITQNGLNFLRDVGVAILKQKITSLTIPDQSGKASSPIGHIKYELKGMRVTSFDIPSSTITTKPGVGLTVSLKGVSLSVHGDWKYKYHFVSDHGSFDLSVSAVDASVTIHVGVDQGGRPTVSSSDADCYLNAGRVSIKLHHGASWLYNLFRDDFAHSIQKSMNKEVCTAIVKEINEDLEQEVSTLKVNIPFNDVAEIDYSLVAPPVFNTSINTAHKGEVYDINHHSEAPGPIPAIPSDPEDSRMFYMWITDYLANSAGYVLHNTGFLTYNVTQDNLPTGKISLNTSEFPIANFPPEITKQYPGRLMQINLNTTSPPYINTLAHETNGTIEGDIAAYVVQPDNSLTYLFTLGVNLSLGVTVSINKTNLVWNATYGSADLSIVSSAMKDLPLKQLQGLFPLVCRAGLIPALNRKGESGIPLPSVDGYTFKSSSITYGEGFMKISTGLAQEEHKLRFKPLYK</sequence>
<dbReference type="InterPro" id="IPR017943">
    <property type="entry name" value="Bactericidal_perm-incr_a/b_dom"/>
</dbReference>
<evidence type="ECO:0000256" key="2">
    <source>
        <dbReference type="ARBA" id="ARBA00007292"/>
    </source>
</evidence>
<dbReference type="SMART" id="SM00329">
    <property type="entry name" value="BPI2"/>
    <property type="match status" value="1"/>
</dbReference>
<dbReference type="GO" id="GO:0005615">
    <property type="term" value="C:extracellular space"/>
    <property type="evidence" value="ECO:0007669"/>
    <property type="project" value="InterPro"/>
</dbReference>
<name>A0A0F7L1P9_STIJA</name>
<evidence type="ECO:0000256" key="3">
    <source>
        <dbReference type="ARBA" id="ARBA00022525"/>
    </source>
</evidence>
<dbReference type="SUPFAM" id="SSF55394">
    <property type="entry name" value="Bactericidal permeability-increasing protein, BPI"/>
    <property type="match status" value="2"/>
</dbReference>
<proteinExistence type="evidence at transcript level"/>
<keyword evidence="3" id="KW-0964">Secreted</keyword>
<dbReference type="FunFam" id="3.15.10.10:FF:000001">
    <property type="entry name" value="phospholipid transfer protein-like"/>
    <property type="match status" value="1"/>
</dbReference>
<dbReference type="PANTHER" id="PTHR10504">
    <property type="entry name" value="BACTERICIDAL PERMEABILITY-INCREASING BPI PROTEIN-RELATED"/>
    <property type="match status" value="1"/>
</dbReference>
<dbReference type="Gene3D" id="3.15.10.10">
    <property type="entry name" value="Bactericidal permeability-increasing protein, domain 1"/>
    <property type="match status" value="1"/>
</dbReference>
<evidence type="ECO:0000256" key="4">
    <source>
        <dbReference type="ARBA" id="ARBA00023157"/>
    </source>
</evidence>
<feature type="disulfide bond" evidence="6">
    <location>
        <begin position="161"/>
        <end position="200"/>
    </location>
</feature>
<dbReference type="FunFam" id="3.15.20.10:FF:000001">
    <property type="entry name" value="Phospholipid transfer protein"/>
    <property type="match status" value="1"/>
</dbReference>
<feature type="domain" description="Lipid-binding serum glycoprotein C-terminal" evidence="8">
    <location>
        <begin position="272"/>
        <end position="476"/>
    </location>
</feature>
<dbReference type="Pfam" id="PF01273">
    <property type="entry name" value="LBP_BPI_CETP"/>
    <property type="match status" value="1"/>
</dbReference>